<gene>
    <name evidence="2" type="ORF">EYF80_010811</name>
</gene>
<evidence type="ECO:0000313" key="2">
    <source>
        <dbReference type="EMBL" id="TNN78885.1"/>
    </source>
</evidence>
<keyword evidence="1" id="KW-0472">Membrane</keyword>
<keyword evidence="3" id="KW-1185">Reference proteome</keyword>
<keyword evidence="1" id="KW-0812">Transmembrane</keyword>
<sequence length="84" mass="9884">MEKEKEEEDTRVVGCGVFTLLIMVKLVMHLIDLHHWYGSSFPVLGSQPKGQKPYRWIWSHMEDASVYIRMPVLRRFGDSCLVFQ</sequence>
<dbReference type="Proteomes" id="UP000314294">
    <property type="component" value="Unassembled WGS sequence"/>
</dbReference>
<feature type="transmembrane region" description="Helical" evidence="1">
    <location>
        <begin position="12"/>
        <end position="31"/>
    </location>
</feature>
<evidence type="ECO:0000256" key="1">
    <source>
        <dbReference type="SAM" id="Phobius"/>
    </source>
</evidence>
<dbReference type="AlphaFoldDB" id="A0A4Z2IM02"/>
<reference evidence="2 3" key="1">
    <citation type="submission" date="2019-03" db="EMBL/GenBank/DDBJ databases">
        <title>First draft genome of Liparis tanakae, snailfish: a comprehensive survey of snailfish specific genes.</title>
        <authorList>
            <person name="Kim W."/>
            <person name="Song I."/>
            <person name="Jeong J.-H."/>
            <person name="Kim D."/>
            <person name="Kim S."/>
            <person name="Ryu S."/>
            <person name="Song J.Y."/>
            <person name="Lee S.K."/>
        </authorList>
    </citation>
    <scope>NUCLEOTIDE SEQUENCE [LARGE SCALE GENOMIC DNA]</scope>
    <source>
        <tissue evidence="2">Muscle</tissue>
    </source>
</reference>
<protein>
    <submittedName>
        <fullName evidence="2">Uncharacterized protein</fullName>
    </submittedName>
</protein>
<accession>A0A4Z2IM02</accession>
<name>A0A4Z2IM02_9TELE</name>
<organism evidence="2 3">
    <name type="scientific">Liparis tanakae</name>
    <name type="common">Tanaka's snailfish</name>
    <dbReference type="NCBI Taxonomy" id="230148"/>
    <lineage>
        <taxon>Eukaryota</taxon>
        <taxon>Metazoa</taxon>
        <taxon>Chordata</taxon>
        <taxon>Craniata</taxon>
        <taxon>Vertebrata</taxon>
        <taxon>Euteleostomi</taxon>
        <taxon>Actinopterygii</taxon>
        <taxon>Neopterygii</taxon>
        <taxon>Teleostei</taxon>
        <taxon>Neoteleostei</taxon>
        <taxon>Acanthomorphata</taxon>
        <taxon>Eupercaria</taxon>
        <taxon>Perciformes</taxon>
        <taxon>Cottioidei</taxon>
        <taxon>Cottales</taxon>
        <taxon>Liparidae</taxon>
        <taxon>Liparis</taxon>
    </lineage>
</organism>
<keyword evidence="1" id="KW-1133">Transmembrane helix</keyword>
<evidence type="ECO:0000313" key="3">
    <source>
        <dbReference type="Proteomes" id="UP000314294"/>
    </source>
</evidence>
<proteinExistence type="predicted"/>
<comment type="caution">
    <text evidence="2">The sequence shown here is derived from an EMBL/GenBank/DDBJ whole genome shotgun (WGS) entry which is preliminary data.</text>
</comment>
<dbReference type="EMBL" id="SRLO01000069">
    <property type="protein sequence ID" value="TNN78885.1"/>
    <property type="molecule type" value="Genomic_DNA"/>
</dbReference>